<dbReference type="GeneID" id="87960796"/>
<keyword evidence="3" id="KW-1185">Reference proteome</keyword>
<accession>A0ABR0IJ54</accession>
<comment type="caution">
    <text evidence="2">The sequence shown here is derived from an EMBL/GenBank/DDBJ whole genome shotgun (WGS) entry which is preliminary data.</text>
</comment>
<evidence type="ECO:0000256" key="1">
    <source>
        <dbReference type="SAM" id="MobiDB-lite"/>
    </source>
</evidence>
<protein>
    <submittedName>
        <fullName evidence="2">Uncharacterized protein</fullName>
    </submittedName>
</protein>
<evidence type="ECO:0000313" key="3">
    <source>
        <dbReference type="Proteomes" id="UP001323617"/>
    </source>
</evidence>
<reference evidence="2 3" key="1">
    <citation type="journal article" date="2023" name="bioRxiv">
        <title>High-quality genome assemblies of four members of thePodospora anserinaspecies complex.</title>
        <authorList>
            <person name="Ament-Velasquez S.L."/>
            <person name="Vogan A.A."/>
            <person name="Wallerman O."/>
            <person name="Hartmann F."/>
            <person name="Gautier V."/>
            <person name="Silar P."/>
            <person name="Giraud T."/>
            <person name="Johannesson H."/>
        </authorList>
    </citation>
    <scope>NUCLEOTIDE SEQUENCE [LARGE SCALE GENOMIC DNA]</scope>
    <source>
        <strain evidence="2 3">CBS 124.78</strain>
    </source>
</reference>
<organism evidence="2 3">
    <name type="scientific">Podospora pseudoanserina</name>
    <dbReference type="NCBI Taxonomy" id="2609844"/>
    <lineage>
        <taxon>Eukaryota</taxon>
        <taxon>Fungi</taxon>
        <taxon>Dikarya</taxon>
        <taxon>Ascomycota</taxon>
        <taxon>Pezizomycotina</taxon>
        <taxon>Sordariomycetes</taxon>
        <taxon>Sordariomycetidae</taxon>
        <taxon>Sordariales</taxon>
        <taxon>Podosporaceae</taxon>
        <taxon>Podospora</taxon>
    </lineage>
</organism>
<dbReference type="RefSeq" id="XP_062803323.1">
    <property type="nucleotide sequence ID" value="XM_062940265.1"/>
</dbReference>
<evidence type="ECO:0000313" key="2">
    <source>
        <dbReference type="EMBL" id="KAK4679853.1"/>
    </source>
</evidence>
<feature type="region of interest" description="Disordered" evidence="1">
    <location>
        <begin position="1"/>
        <end position="24"/>
    </location>
</feature>
<proteinExistence type="predicted"/>
<dbReference type="EMBL" id="JAFFHC010000002">
    <property type="protein sequence ID" value="KAK4679853.1"/>
    <property type="molecule type" value="Genomic_DNA"/>
</dbReference>
<gene>
    <name evidence="2" type="ORF">QC764_0039000</name>
</gene>
<dbReference type="Proteomes" id="UP001323617">
    <property type="component" value="Unassembled WGS sequence"/>
</dbReference>
<sequence length="24" mass="2534">MQNGGPRSTRSATDSNTYMTCSPA</sequence>
<name>A0ABR0IJ54_9PEZI</name>